<dbReference type="PROSITE" id="PS50018">
    <property type="entry name" value="RAS_GTPASE_ACTIV_2"/>
    <property type="match status" value="1"/>
</dbReference>
<dbReference type="InterPro" id="IPR008936">
    <property type="entry name" value="Rho_GTPase_activation_prot"/>
</dbReference>
<feature type="region of interest" description="Disordered" evidence="6">
    <location>
        <begin position="475"/>
        <end position="949"/>
    </location>
</feature>
<feature type="compositionally biased region" description="Polar residues" evidence="6">
    <location>
        <begin position="549"/>
        <end position="577"/>
    </location>
</feature>
<evidence type="ECO:0000259" key="8">
    <source>
        <dbReference type="PROSITE" id="PS51205"/>
    </source>
</evidence>
<feature type="compositionally biased region" description="Polar residues" evidence="6">
    <location>
        <begin position="475"/>
        <end position="491"/>
    </location>
</feature>
<organism evidence="9 10">
    <name type="scientific">Geodia barretti</name>
    <name type="common">Barrett's horny sponge</name>
    <dbReference type="NCBI Taxonomy" id="519541"/>
    <lineage>
        <taxon>Eukaryota</taxon>
        <taxon>Metazoa</taxon>
        <taxon>Porifera</taxon>
        <taxon>Demospongiae</taxon>
        <taxon>Heteroscleromorpha</taxon>
        <taxon>Tetractinellida</taxon>
        <taxon>Astrophorina</taxon>
        <taxon>Geodiidae</taxon>
        <taxon>Geodia</taxon>
    </lineage>
</organism>
<dbReference type="GO" id="GO:0030139">
    <property type="term" value="C:endocytic vesicle"/>
    <property type="evidence" value="ECO:0007669"/>
    <property type="project" value="TreeGrafter"/>
</dbReference>
<dbReference type="Gene3D" id="1.10.506.10">
    <property type="entry name" value="GTPase Activation - p120gap, domain 1"/>
    <property type="match status" value="1"/>
</dbReference>
<dbReference type="InterPro" id="IPR045046">
    <property type="entry name" value="Vps9-like"/>
</dbReference>
<dbReference type="GO" id="GO:0006897">
    <property type="term" value="P:endocytosis"/>
    <property type="evidence" value="ECO:0007669"/>
    <property type="project" value="UniProtKB-KW"/>
</dbReference>
<evidence type="ECO:0000259" key="7">
    <source>
        <dbReference type="PROSITE" id="PS50018"/>
    </source>
</evidence>
<accession>A0AA35RC34</accession>
<feature type="domain" description="VPS9" evidence="8">
    <location>
        <begin position="1229"/>
        <end position="1369"/>
    </location>
</feature>
<dbReference type="Gene3D" id="1.20.1050.80">
    <property type="entry name" value="VPS9 domain"/>
    <property type="match status" value="1"/>
</dbReference>
<feature type="compositionally biased region" description="Basic and acidic residues" evidence="6">
    <location>
        <begin position="837"/>
        <end position="850"/>
    </location>
</feature>
<dbReference type="Pfam" id="PF02204">
    <property type="entry name" value="VPS9"/>
    <property type="match status" value="1"/>
</dbReference>
<comment type="subcellular location">
    <subcellularLocation>
        <location evidence="1">Membrane</location>
        <topology evidence="1">Peripheral membrane protein</topology>
    </subcellularLocation>
</comment>
<feature type="compositionally biased region" description="Polar residues" evidence="6">
    <location>
        <begin position="820"/>
        <end position="835"/>
    </location>
</feature>
<dbReference type="SUPFAM" id="SSF48350">
    <property type="entry name" value="GTPase activation domain, GAP"/>
    <property type="match status" value="1"/>
</dbReference>
<keyword evidence="3" id="KW-0254">Endocytosis</keyword>
<dbReference type="Pfam" id="PF00616">
    <property type="entry name" value="RasGAP"/>
    <property type="match status" value="1"/>
</dbReference>
<evidence type="ECO:0000256" key="1">
    <source>
        <dbReference type="ARBA" id="ARBA00004170"/>
    </source>
</evidence>
<feature type="compositionally biased region" description="Polar residues" evidence="6">
    <location>
        <begin position="679"/>
        <end position="713"/>
    </location>
</feature>
<evidence type="ECO:0000256" key="2">
    <source>
        <dbReference type="ARBA" id="ARBA00008489"/>
    </source>
</evidence>
<gene>
    <name evidence="9" type="ORF">GBAR_LOCUS5943</name>
</gene>
<dbReference type="PROSITE" id="PS51205">
    <property type="entry name" value="VPS9"/>
    <property type="match status" value="1"/>
</dbReference>
<comment type="similarity">
    <text evidence="2">Belongs to the GAPVD1 family.</text>
</comment>
<reference evidence="9" key="1">
    <citation type="submission" date="2023-03" db="EMBL/GenBank/DDBJ databases">
        <authorList>
            <person name="Steffen K."/>
            <person name="Cardenas P."/>
        </authorList>
    </citation>
    <scope>NUCLEOTIDE SEQUENCE</scope>
</reference>
<feature type="compositionally biased region" description="Gly residues" evidence="6">
    <location>
        <begin position="539"/>
        <end position="548"/>
    </location>
</feature>
<evidence type="ECO:0000313" key="10">
    <source>
        <dbReference type="Proteomes" id="UP001174909"/>
    </source>
</evidence>
<protein>
    <submittedName>
        <fullName evidence="9">GTPase-activating protein and VPS9 domain-containing protein 1</fullName>
    </submittedName>
</protein>
<evidence type="ECO:0000256" key="4">
    <source>
        <dbReference type="ARBA" id="ARBA00022658"/>
    </source>
</evidence>
<sequence>MESSNDSRNLNSLVEKLRQEQEFSTFYRGQIHQAIRDINCCCDQVLQALWLSLCLGHLLDKTKLRLLQSSEWTAALERAGYVQFVDAAKILRSNSLIESYKRFLGGLLERPAAVARVLVWAESEGRDSASLINDLVSVVYGHCVFGRDHALFLQLLQELLVHLVSVAESPKELFSGVEPVFCRVLTEYSNQHPKLQTFVAEAFQSPLSDILTYEDYLEFDVNKAGSRIQSSNEDTGAGRFLDGSAFLFSEDLDLSCGRLAQLAAQFVDGISRFSVHFPSSLKWVLASLKTLAREKWPNISTAELRRPVSSLLFGPILGSTIVNPDSHGVCSMDVVVGPVARYNLSQVASVLQGCAWVMERQGGKFSIQKVIRKMNTDSYCSLLDTLDSGYGPDPPPLPSSLPGLKRTAFLASQAQLNDLVGLVYEVAKDLSRKSDTSPVHDELKHLTKGMPMPMKQMATSSAYFLPILAPLISTRSPTRQQPQRSSESQDPVTPASGGEGGGRGGGKKKESGKSSARSGRKPRSNSTSNLNQILITAAGVGGGGGGGFATNTRSSTRSISPNKMTTTHGIETGSFVSPPSRGRGRNLEVPTEVLILPVTKSSRRSSRASGGGGGGGDEWDFAVLSQDESFPFHLSPFQVAGPQIPETSPSYQNGTRSGSNSTNSVCSPVRDQWVRQPRESCSSTGMRQTHSTGSDSSLSTCMSSRDPSTSPQTVPKKRSFTITSIENGKFQLNFDLQRSHNPPSSPPPISPSSPVPIITTTPTPPSPPSVTSPLANGLIHPSLPAFEHTLPNGTERSESPNEAHLTPSRLTNREADSCTPVAQQNHELSPSNPDLSASDHDRASSGHDTHTTMGSSVENLLEDSPKGAAGKQSKKKRWFKRRKIKQKHLKQQVSLQENRPVEDVAVKKERSKTHDVSFEGGDDGKRQSLTRGAGGNAGQVDSVDTGPRMNTLMKRRSNTIIEKYRAIVDEQKKKEVPRVVKEKLESLPRFVHVKVGEMCAEEFRESLFCTQLEYKLRAALQNVHTPLTSDLGDGVRGYEVARPDLKWQLTSLLESGLQRSRWVHDNMESALLAETLNMLSQLPDSLVGVAVSTAHEEHRRRQAYADYLVKSHMRFLDVRLQVGAVQTTVDRYQDVLREQFVQFAVREFLDSRKEQLEGLRDSLVSLPLADERCSLMTERVEGLSEGLMEQQTWRDWPGENVEMVTSYLEDQLFSLLYLHVFQPNCDLDRQRDELYSAHLSRLSEGLTPTHPSLQISPVSHIYHSGCPWMSAQKHLKAMSVFKSPRGKVRCIAESCRVLISLLQYAKVGSPPGADDLFPVLVYIIIMANPPALLSTTQFIKNFLEDRLVGEENYWWVQFSTAVEFTKTLE</sequence>
<dbReference type="SUPFAM" id="SSF109993">
    <property type="entry name" value="VPS9 domain"/>
    <property type="match status" value="1"/>
</dbReference>
<feature type="compositionally biased region" description="Low complexity" evidence="6">
    <location>
        <begin position="653"/>
        <end position="664"/>
    </location>
</feature>
<evidence type="ECO:0000313" key="9">
    <source>
        <dbReference type="EMBL" id="CAI8008713.1"/>
    </source>
</evidence>
<dbReference type="GO" id="GO:0016020">
    <property type="term" value="C:membrane"/>
    <property type="evidence" value="ECO:0007669"/>
    <property type="project" value="UniProtKB-SubCell"/>
</dbReference>
<feature type="compositionally biased region" description="Polar residues" evidence="6">
    <location>
        <begin position="525"/>
        <end position="534"/>
    </location>
</feature>
<keyword evidence="10" id="KW-1185">Reference proteome</keyword>
<dbReference type="InterPro" id="IPR003123">
    <property type="entry name" value="VPS9"/>
</dbReference>
<comment type="caution">
    <text evidence="9">The sequence shown here is derived from an EMBL/GenBank/DDBJ whole genome shotgun (WGS) entry which is preliminary data.</text>
</comment>
<evidence type="ECO:0000256" key="5">
    <source>
        <dbReference type="ARBA" id="ARBA00023136"/>
    </source>
</evidence>
<dbReference type="GO" id="GO:0005085">
    <property type="term" value="F:guanyl-nucleotide exchange factor activity"/>
    <property type="evidence" value="ECO:0007669"/>
    <property type="project" value="UniProtKB-KW"/>
</dbReference>
<name>A0AA35RC34_GEOBA</name>
<dbReference type="SMART" id="SM00167">
    <property type="entry name" value="VPS9"/>
    <property type="match status" value="1"/>
</dbReference>
<feature type="compositionally biased region" description="Pro residues" evidence="6">
    <location>
        <begin position="743"/>
        <end position="754"/>
    </location>
</feature>
<dbReference type="EMBL" id="CASHTH010000889">
    <property type="protein sequence ID" value="CAI8008713.1"/>
    <property type="molecule type" value="Genomic_DNA"/>
</dbReference>
<keyword evidence="4" id="KW-0344">Guanine-nucleotide releasing factor</keyword>
<evidence type="ECO:0000256" key="3">
    <source>
        <dbReference type="ARBA" id="ARBA00022583"/>
    </source>
</evidence>
<proteinExistence type="inferred from homology"/>
<evidence type="ECO:0000256" key="6">
    <source>
        <dbReference type="SAM" id="MobiDB-lite"/>
    </source>
</evidence>
<keyword evidence="5" id="KW-0472">Membrane</keyword>
<feature type="compositionally biased region" description="Basic and acidic residues" evidence="6">
    <location>
        <begin position="899"/>
        <end position="926"/>
    </location>
</feature>
<dbReference type="PANTHER" id="PTHR23101:SF25">
    <property type="entry name" value="GTPASE-ACTIVATING PROTEIN AND VPS9 DOMAIN-CONTAINING PROTEIN 1"/>
    <property type="match status" value="1"/>
</dbReference>
<dbReference type="PANTHER" id="PTHR23101">
    <property type="entry name" value="RAB GDP/GTP EXCHANGE FACTOR"/>
    <property type="match status" value="1"/>
</dbReference>
<feature type="domain" description="Ras-GAP" evidence="7">
    <location>
        <begin position="134"/>
        <end position="356"/>
    </location>
</feature>
<dbReference type="Proteomes" id="UP001174909">
    <property type="component" value="Unassembled WGS sequence"/>
</dbReference>
<feature type="compositionally biased region" description="Basic residues" evidence="6">
    <location>
        <begin position="872"/>
        <end position="890"/>
    </location>
</feature>
<dbReference type="InterPro" id="IPR037191">
    <property type="entry name" value="VPS9_dom_sf"/>
</dbReference>
<dbReference type="GO" id="GO:0031267">
    <property type="term" value="F:small GTPase binding"/>
    <property type="evidence" value="ECO:0007669"/>
    <property type="project" value="TreeGrafter"/>
</dbReference>
<dbReference type="GO" id="GO:0005829">
    <property type="term" value="C:cytosol"/>
    <property type="evidence" value="ECO:0007669"/>
    <property type="project" value="TreeGrafter"/>
</dbReference>
<dbReference type="InterPro" id="IPR001936">
    <property type="entry name" value="RasGAP_dom"/>
</dbReference>